<sequence length="516" mass="56886">MHLYKKIACLLLAGYGFASCTKLDEKLGSTITKRQADSVIQVSSLLKSAYDALQLPYQDQSNFWALQEMPSDEAVAPTRGGDWDDNGAWRSLKTHTWNAEHGTIGAAFSNLLLLQFSATNVLNFNPNARQAAEARFLRALSMYSVLDGWGQVPFREPGDNLLIAPKVLKGAAASDFIISELTAIINDLPEHSATVPAFVASKDAARTLLMKCYLQKGAFANPAAPTFAAADMQQVITLANTIISSGRYTLATNYFDNFTQNNNVLSTENIFTQENGPGLSTVRPGNAAFCHWAPTLHYYQTPGGWNGFATVSDFYDKFEAVDSRRGGPYTGVTNLTGTNVGFLVGQQYNKDGVALKDRNGNNLIFTRELALSESGNDLEVKGIRVVKYPPDMITPGGSNSNNGNNDYVFLRYADVLLMKAEAMLRTNDPAGALLIVNDLRVKRKATPLGTVDLNVMLDERGREFYWEGWRRHDLIRFNKYLALWQLKPADDPKNLLFPIPVNDLAVNPNLSQNPGY</sequence>
<dbReference type="RefSeq" id="WP_074241765.1">
    <property type="nucleotide sequence ID" value="NZ_FSRA01000002.1"/>
</dbReference>
<name>A0A1N6JTU6_9BACT</name>
<dbReference type="SUPFAM" id="SSF48452">
    <property type="entry name" value="TPR-like"/>
    <property type="match status" value="1"/>
</dbReference>
<accession>A0A1N6JTU6</accession>
<dbReference type="STRING" id="536979.SAMN04488055_4419"/>
<proteinExistence type="inferred from homology"/>
<keyword evidence="8" id="KW-1185">Reference proteome</keyword>
<keyword evidence="4" id="KW-0472">Membrane</keyword>
<dbReference type="PROSITE" id="PS51257">
    <property type="entry name" value="PROKAR_LIPOPROTEIN"/>
    <property type="match status" value="1"/>
</dbReference>
<dbReference type="Gene3D" id="1.25.40.390">
    <property type="match status" value="1"/>
</dbReference>
<reference evidence="7 8" key="1">
    <citation type="submission" date="2016-11" db="EMBL/GenBank/DDBJ databases">
        <authorList>
            <person name="Jaros S."/>
            <person name="Januszkiewicz K."/>
            <person name="Wedrychowicz H."/>
        </authorList>
    </citation>
    <scope>NUCLEOTIDE SEQUENCE [LARGE SCALE GENOMIC DNA]</scope>
    <source>
        <strain evidence="7 8">DSM 24787</strain>
    </source>
</reference>
<dbReference type="InterPro" id="IPR011990">
    <property type="entry name" value="TPR-like_helical_dom_sf"/>
</dbReference>
<dbReference type="InterPro" id="IPR012944">
    <property type="entry name" value="SusD_RagB_dom"/>
</dbReference>
<evidence type="ECO:0000256" key="5">
    <source>
        <dbReference type="ARBA" id="ARBA00023237"/>
    </source>
</evidence>
<feature type="domain" description="RagB/SusD" evidence="6">
    <location>
        <begin position="345"/>
        <end position="483"/>
    </location>
</feature>
<evidence type="ECO:0000313" key="8">
    <source>
        <dbReference type="Proteomes" id="UP000185003"/>
    </source>
</evidence>
<gene>
    <name evidence="7" type="ORF">SAMN04488055_4419</name>
</gene>
<evidence type="ECO:0000256" key="4">
    <source>
        <dbReference type="ARBA" id="ARBA00023136"/>
    </source>
</evidence>
<dbReference type="OrthoDB" id="9783641at2"/>
<dbReference type="GO" id="GO:0009279">
    <property type="term" value="C:cell outer membrane"/>
    <property type="evidence" value="ECO:0007669"/>
    <property type="project" value="UniProtKB-SubCell"/>
</dbReference>
<evidence type="ECO:0000256" key="1">
    <source>
        <dbReference type="ARBA" id="ARBA00004442"/>
    </source>
</evidence>
<comment type="similarity">
    <text evidence="2">Belongs to the SusD family.</text>
</comment>
<dbReference type="EMBL" id="FSRA01000002">
    <property type="protein sequence ID" value="SIO47752.1"/>
    <property type="molecule type" value="Genomic_DNA"/>
</dbReference>
<evidence type="ECO:0000256" key="3">
    <source>
        <dbReference type="ARBA" id="ARBA00022729"/>
    </source>
</evidence>
<dbReference type="Pfam" id="PF07980">
    <property type="entry name" value="SusD_RagB"/>
    <property type="match status" value="1"/>
</dbReference>
<evidence type="ECO:0000259" key="6">
    <source>
        <dbReference type="Pfam" id="PF07980"/>
    </source>
</evidence>
<protein>
    <submittedName>
        <fullName evidence="7">Starch-binding associating with outer membrane</fullName>
    </submittedName>
</protein>
<dbReference type="Proteomes" id="UP000185003">
    <property type="component" value="Unassembled WGS sequence"/>
</dbReference>
<dbReference type="AlphaFoldDB" id="A0A1N6JTU6"/>
<organism evidence="7 8">
    <name type="scientific">Chitinophaga niabensis</name>
    <dbReference type="NCBI Taxonomy" id="536979"/>
    <lineage>
        <taxon>Bacteria</taxon>
        <taxon>Pseudomonadati</taxon>
        <taxon>Bacteroidota</taxon>
        <taxon>Chitinophagia</taxon>
        <taxon>Chitinophagales</taxon>
        <taxon>Chitinophagaceae</taxon>
        <taxon>Chitinophaga</taxon>
    </lineage>
</organism>
<keyword evidence="5" id="KW-0998">Cell outer membrane</keyword>
<evidence type="ECO:0000256" key="2">
    <source>
        <dbReference type="ARBA" id="ARBA00006275"/>
    </source>
</evidence>
<comment type="subcellular location">
    <subcellularLocation>
        <location evidence="1">Cell outer membrane</location>
    </subcellularLocation>
</comment>
<evidence type="ECO:0000313" key="7">
    <source>
        <dbReference type="EMBL" id="SIO47752.1"/>
    </source>
</evidence>
<keyword evidence="3" id="KW-0732">Signal</keyword>